<comment type="caution">
    <text evidence="1">The sequence shown here is derived from an EMBL/GenBank/DDBJ whole genome shotgun (WGS) entry which is preliminary data.</text>
</comment>
<keyword evidence="2" id="KW-1185">Reference proteome</keyword>
<evidence type="ECO:0000313" key="1">
    <source>
        <dbReference type="EMBL" id="KAF6033955.1"/>
    </source>
</evidence>
<gene>
    <name evidence="1" type="ORF">EB796_007729</name>
</gene>
<dbReference type="EMBL" id="VXIV02001193">
    <property type="protein sequence ID" value="KAF6033955.1"/>
    <property type="molecule type" value="Genomic_DNA"/>
</dbReference>
<reference evidence="1" key="1">
    <citation type="submission" date="2020-06" db="EMBL/GenBank/DDBJ databases">
        <title>Draft genome of Bugula neritina, a colonial animal packing powerful symbionts and potential medicines.</title>
        <authorList>
            <person name="Rayko M."/>
        </authorList>
    </citation>
    <scope>NUCLEOTIDE SEQUENCE [LARGE SCALE GENOMIC DNA]</scope>
    <source>
        <strain evidence="1">Kwan_BN1</strain>
    </source>
</reference>
<sequence length="75" mass="8309">MHVLHCLQTNNTSELFVCVIWWTVSSSSISRTISSDKVKQSSICVATQSCDVLRILIYTLVCTLGHGHNNQSLVT</sequence>
<name>A0A7J7K6Y8_BUGNE</name>
<protein>
    <submittedName>
        <fullName evidence="1">Uncharacterized protein</fullName>
    </submittedName>
</protein>
<dbReference type="Proteomes" id="UP000593567">
    <property type="component" value="Unassembled WGS sequence"/>
</dbReference>
<evidence type="ECO:0000313" key="2">
    <source>
        <dbReference type="Proteomes" id="UP000593567"/>
    </source>
</evidence>
<organism evidence="1 2">
    <name type="scientific">Bugula neritina</name>
    <name type="common">Brown bryozoan</name>
    <name type="synonym">Sertularia neritina</name>
    <dbReference type="NCBI Taxonomy" id="10212"/>
    <lineage>
        <taxon>Eukaryota</taxon>
        <taxon>Metazoa</taxon>
        <taxon>Spiralia</taxon>
        <taxon>Lophotrochozoa</taxon>
        <taxon>Bryozoa</taxon>
        <taxon>Gymnolaemata</taxon>
        <taxon>Cheilostomatida</taxon>
        <taxon>Flustrina</taxon>
        <taxon>Buguloidea</taxon>
        <taxon>Bugulidae</taxon>
        <taxon>Bugula</taxon>
    </lineage>
</organism>
<proteinExistence type="predicted"/>
<accession>A0A7J7K6Y8</accession>
<dbReference type="AlphaFoldDB" id="A0A7J7K6Y8"/>